<dbReference type="PANTHER" id="PTHR24362">
    <property type="entry name" value="SERINE/THREONINE-PROTEIN KINASE NEK"/>
    <property type="match status" value="1"/>
</dbReference>
<dbReference type="PANTHER" id="PTHR24362:SF309">
    <property type="entry name" value="PROTEIN KINASE DOMAIN-CONTAINING PROTEIN"/>
    <property type="match status" value="1"/>
</dbReference>
<dbReference type="WBParaSite" id="scaffold15475_cov165.g17895">
    <property type="protein sequence ID" value="scaffold15475_cov165.g17895"/>
    <property type="gene ID" value="scaffold15475_cov165.g17895"/>
</dbReference>
<feature type="domain" description="Protein kinase" evidence="2">
    <location>
        <begin position="1"/>
        <end position="211"/>
    </location>
</feature>
<feature type="region of interest" description="Disordered" evidence="1">
    <location>
        <begin position="13"/>
        <end position="40"/>
    </location>
</feature>
<protein>
    <submittedName>
        <fullName evidence="4">Protein kinase domain-containing protein</fullName>
    </submittedName>
</protein>
<evidence type="ECO:0000256" key="1">
    <source>
        <dbReference type="SAM" id="MobiDB-lite"/>
    </source>
</evidence>
<dbReference type="AlphaFoldDB" id="A0A915LPQ8"/>
<sequence>MLSVSLAGCKPSKDKNDVLQSGIHANDPSSSGTHQQDETTDTTFQCVHGLTFDSERKITIEDINILYNLDEDHKIDNFVLGYKSNQTQIVTRPVINLKLIDFNSSVINGMYIDRVQLTTMNSILKPPELVENNIGNVSKSADIWAFGLMSYEIVHRRLPNERSDLLEALGSYRNNHSYNSRLDILIKQCIAVDPNERPDIDQILYGINEILRREDEHQ</sequence>
<evidence type="ECO:0000313" key="4">
    <source>
        <dbReference type="WBParaSite" id="scaffold15475_cov165.g17895"/>
    </source>
</evidence>
<name>A0A915LPQ8_MELJA</name>
<accession>A0A915LPQ8</accession>
<proteinExistence type="predicted"/>
<dbReference type="GO" id="GO:0004672">
    <property type="term" value="F:protein kinase activity"/>
    <property type="evidence" value="ECO:0007669"/>
    <property type="project" value="InterPro"/>
</dbReference>
<dbReference type="InterPro" id="IPR011009">
    <property type="entry name" value="Kinase-like_dom_sf"/>
</dbReference>
<organism evidence="3 4">
    <name type="scientific">Meloidogyne javanica</name>
    <name type="common">Root-knot nematode worm</name>
    <dbReference type="NCBI Taxonomy" id="6303"/>
    <lineage>
        <taxon>Eukaryota</taxon>
        <taxon>Metazoa</taxon>
        <taxon>Ecdysozoa</taxon>
        <taxon>Nematoda</taxon>
        <taxon>Chromadorea</taxon>
        <taxon>Rhabditida</taxon>
        <taxon>Tylenchina</taxon>
        <taxon>Tylenchomorpha</taxon>
        <taxon>Tylenchoidea</taxon>
        <taxon>Meloidogynidae</taxon>
        <taxon>Meloidogyninae</taxon>
        <taxon>Meloidogyne</taxon>
        <taxon>Meloidogyne incognita group</taxon>
    </lineage>
</organism>
<dbReference type="SUPFAM" id="SSF56112">
    <property type="entry name" value="Protein kinase-like (PK-like)"/>
    <property type="match status" value="1"/>
</dbReference>
<dbReference type="GO" id="GO:0005524">
    <property type="term" value="F:ATP binding"/>
    <property type="evidence" value="ECO:0007669"/>
    <property type="project" value="InterPro"/>
</dbReference>
<dbReference type="Proteomes" id="UP000887561">
    <property type="component" value="Unplaced"/>
</dbReference>
<keyword evidence="3" id="KW-1185">Reference proteome</keyword>
<evidence type="ECO:0000259" key="2">
    <source>
        <dbReference type="PROSITE" id="PS50011"/>
    </source>
</evidence>
<reference evidence="4" key="1">
    <citation type="submission" date="2022-11" db="UniProtKB">
        <authorList>
            <consortium name="WormBaseParasite"/>
        </authorList>
    </citation>
    <scope>IDENTIFICATION</scope>
</reference>
<dbReference type="PROSITE" id="PS50011">
    <property type="entry name" value="PROTEIN_KINASE_DOM"/>
    <property type="match status" value="1"/>
</dbReference>
<dbReference type="InterPro" id="IPR000719">
    <property type="entry name" value="Prot_kinase_dom"/>
</dbReference>
<dbReference type="Pfam" id="PF00069">
    <property type="entry name" value="Pkinase"/>
    <property type="match status" value="1"/>
</dbReference>
<evidence type="ECO:0000313" key="3">
    <source>
        <dbReference type="Proteomes" id="UP000887561"/>
    </source>
</evidence>
<dbReference type="Gene3D" id="1.10.510.10">
    <property type="entry name" value="Transferase(Phosphotransferase) domain 1"/>
    <property type="match status" value="1"/>
</dbReference>